<organism evidence="1 2">
    <name type="scientific">Trichinella pseudospiralis</name>
    <name type="common">Parasitic roundworm</name>
    <dbReference type="NCBI Taxonomy" id="6337"/>
    <lineage>
        <taxon>Eukaryota</taxon>
        <taxon>Metazoa</taxon>
        <taxon>Ecdysozoa</taxon>
        <taxon>Nematoda</taxon>
        <taxon>Enoplea</taxon>
        <taxon>Dorylaimia</taxon>
        <taxon>Trichinellida</taxon>
        <taxon>Trichinellidae</taxon>
        <taxon>Trichinella</taxon>
    </lineage>
</organism>
<protein>
    <submittedName>
        <fullName evidence="1">Uncharacterized protein</fullName>
    </submittedName>
</protein>
<proteinExistence type="predicted"/>
<dbReference type="EMBL" id="JYDT01000011">
    <property type="protein sequence ID" value="KRY91716.1"/>
    <property type="molecule type" value="Genomic_DNA"/>
</dbReference>
<evidence type="ECO:0000313" key="2">
    <source>
        <dbReference type="Proteomes" id="UP000054995"/>
    </source>
</evidence>
<accession>A0A0V1G073</accession>
<reference evidence="1 2" key="1">
    <citation type="submission" date="2015-01" db="EMBL/GenBank/DDBJ databases">
        <title>Evolution of Trichinella species and genotypes.</title>
        <authorList>
            <person name="Korhonen P.K."/>
            <person name="Edoardo P."/>
            <person name="Giuseppe L.R."/>
            <person name="Gasser R.B."/>
        </authorList>
    </citation>
    <scope>NUCLEOTIDE SEQUENCE [LARGE SCALE GENOMIC DNA]</scope>
    <source>
        <strain evidence="1">ISS470</strain>
    </source>
</reference>
<evidence type="ECO:0000313" key="1">
    <source>
        <dbReference type="EMBL" id="KRY91716.1"/>
    </source>
</evidence>
<name>A0A0V1G073_TRIPS</name>
<comment type="caution">
    <text evidence="1">The sequence shown here is derived from an EMBL/GenBank/DDBJ whole genome shotgun (WGS) entry which is preliminary data.</text>
</comment>
<keyword evidence="2" id="KW-1185">Reference proteome</keyword>
<dbReference type="OrthoDB" id="9909311at2759"/>
<gene>
    <name evidence="1" type="ORF">T4D_26</name>
</gene>
<sequence>MLYIIEKKVIKKRRGSLCDFRVLMTLTKQYSNGFKLIARLNSIPIKGPLSEEKAFAMAKLLGPTELYASAGWLNQFGRAMESFCKDNLRRRVQRSFCKC</sequence>
<dbReference type="Proteomes" id="UP000054995">
    <property type="component" value="Unassembled WGS sequence"/>
</dbReference>